<dbReference type="Proteomes" id="UP000762676">
    <property type="component" value="Unassembled WGS sequence"/>
</dbReference>
<evidence type="ECO:0000313" key="1">
    <source>
        <dbReference type="EMBL" id="GFS19096.1"/>
    </source>
</evidence>
<keyword evidence="2" id="KW-1185">Reference proteome</keyword>
<dbReference type="EMBL" id="BMAT01013734">
    <property type="protein sequence ID" value="GFS19096.1"/>
    <property type="molecule type" value="Genomic_DNA"/>
</dbReference>
<proteinExistence type="predicted"/>
<dbReference type="AlphaFoldDB" id="A0AAV4J9L4"/>
<name>A0AAV4J9L4_9GAST</name>
<comment type="caution">
    <text evidence="1">The sequence shown here is derived from an EMBL/GenBank/DDBJ whole genome shotgun (WGS) entry which is preliminary data.</text>
</comment>
<sequence>MTVRHIADQNDIVKRNNTLAMIEDTFPAKSWIYVYKNGSATDAVTDVKADTVIFTPGGENFEFNKATGNYCSSYFAKTQALIFAIDRIEDCRGDHQQIVIFTEAKSVLEALQVDILPDFTRKLKLLLLSH</sequence>
<organism evidence="1 2">
    <name type="scientific">Elysia marginata</name>
    <dbReference type="NCBI Taxonomy" id="1093978"/>
    <lineage>
        <taxon>Eukaryota</taxon>
        <taxon>Metazoa</taxon>
        <taxon>Spiralia</taxon>
        <taxon>Lophotrochozoa</taxon>
        <taxon>Mollusca</taxon>
        <taxon>Gastropoda</taxon>
        <taxon>Heterobranchia</taxon>
        <taxon>Euthyneura</taxon>
        <taxon>Panpulmonata</taxon>
        <taxon>Sacoglossa</taxon>
        <taxon>Placobranchoidea</taxon>
        <taxon>Plakobranchidae</taxon>
        <taxon>Elysia</taxon>
    </lineage>
</organism>
<accession>A0AAV4J9L4</accession>
<evidence type="ECO:0000313" key="2">
    <source>
        <dbReference type="Proteomes" id="UP000762676"/>
    </source>
</evidence>
<reference evidence="1 2" key="1">
    <citation type="journal article" date="2021" name="Elife">
        <title>Chloroplast acquisition without the gene transfer in kleptoplastic sea slugs, Plakobranchus ocellatus.</title>
        <authorList>
            <person name="Maeda T."/>
            <person name="Takahashi S."/>
            <person name="Yoshida T."/>
            <person name="Shimamura S."/>
            <person name="Takaki Y."/>
            <person name="Nagai Y."/>
            <person name="Toyoda A."/>
            <person name="Suzuki Y."/>
            <person name="Arimoto A."/>
            <person name="Ishii H."/>
            <person name="Satoh N."/>
            <person name="Nishiyama T."/>
            <person name="Hasebe M."/>
            <person name="Maruyama T."/>
            <person name="Minagawa J."/>
            <person name="Obokata J."/>
            <person name="Shigenobu S."/>
        </authorList>
    </citation>
    <scope>NUCLEOTIDE SEQUENCE [LARGE SCALE GENOMIC DNA]</scope>
</reference>
<gene>
    <name evidence="1" type="ORF">ElyMa_006864600</name>
</gene>
<protein>
    <submittedName>
        <fullName evidence="1">Uncharacterized protein</fullName>
    </submittedName>
</protein>